<dbReference type="GO" id="GO:0003676">
    <property type="term" value="F:nucleic acid binding"/>
    <property type="evidence" value="ECO:0007669"/>
    <property type="project" value="InterPro"/>
</dbReference>
<dbReference type="InterPro" id="IPR001878">
    <property type="entry name" value="Znf_CCHC"/>
</dbReference>
<feature type="compositionally biased region" description="Low complexity" evidence="2">
    <location>
        <begin position="84"/>
        <end position="109"/>
    </location>
</feature>
<sequence>CNFGDYLEQALKKQFIFGINNKRMLDRMMESVDKSGDITLERAVQIATALEASSRESNEIQRKQVESVNLVKVKDKIRSDKKFNSSNKVKKSSPSTQQSSSSSSSSVPVSKNCKKLKCFRCGLESHLANVCPHKNTKCNYCKVVGHLAKVCLKAGTKNKIQTNHIDESNEISEICHITNDNRSKIFVDMKVDDNLIKFELDTGSPVT</sequence>
<protein>
    <submittedName>
        <fullName evidence="4">Putative polyprotein</fullName>
    </submittedName>
</protein>
<dbReference type="AlphaFoldDB" id="U5EPV3"/>
<accession>U5EPV3</accession>
<feature type="non-terminal residue" evidence="4">
    <location>
        <position position="207"/>
    </location>
</feature>
<keyword evidence="1" id="KW-0479">Metal-binding</keyword>
<keyword evidence="1" id="KW-0862">Zinc</keyword>
<feature type="domain" description="CCHC-type" evidence="3">
    <location>
        <begin position="117"/>
        <end position="132"/>
    </location>
</feature>
<dbReference type="Gene3D" id="4.10.60.10">
    <property type="entry name" value="Zinc finger, CCHC-type"/>
    <property type="match status" value="1"/>
</dbReference>
<evidence type="ECO:0000256" key="1">
    <source>
        <dbReference type="PROSITE-ProRule" id="PRU00047"/>
    </source>
</evidence>
<proteinExistence type="evidence at transcript level"/>
<feature type="region of interest" description="Disordered" evidence="2">
    <location>
        <begin position="82"/>
        <end position="109"/>
    </location>
</feature>
<keyword evidence="1" id="KW-0863">Zinc-finger</keyword>
<evidence type="ECO:0000259" key="3">
    <source>
        <dbReference type="PROSITE" id="PS50158"/>
    </source>
</evidence>
<dbReference type="PROSITE" id="PS50158">
    <property type="entry name" value="ZF_CCHC"/>
    <property type="match status" value="1"/>
</dbReference>
<feature type="non-terminal residue" evidence="4">
    <location>
        <position position="1"/>
    </location>
</feature>
<dbReference type="EMBL" id="GANO01004533">
    <property type="protein sequence ID" value="JAB55338.1"/>
    <property type="molecule type" value="mRNA"/>
</dbReference>
<dbReference type="SMART" id="SM00343">
    <property type="entry name" value="ZnF_C2HC"/>
    <property type="match status" value="2"/>
</dbReference>
<dbReference type="InterPro" id="IPR036875">
    <property type="entry name" value="Znf_CCHC_sf"/>
</dbReference>
<dbReference type="GO" id="GO:0008270">
    <property type="term" value="F:zinc ion binding"/>
    <property type="evidence" value="ECO:0007669"/>
    <property type="project" value="UniProtKB-KW"/>
</dbReference>
<reference evidence="4" key="1">
    <citation type="journal article" date="2014" name="Insect Biochem. Mol. Biol.">
        <title>An insight into the sialome of the frog biting fly, Corethrella appendiculata.</title>
        <authorList>
            <person name="Ribeiro J.M.C."/>
            <person name="Chagas A.C."/>
            <person name="Pham V.M."/>
            <person name="Lounibos L.P."/>
            <person name="Calvo E."/>
        </authorList>
    </citation>
    <scope>NUCLEOTIDE SEQUENCE</scope>
    <source>
        <tissue evidence="4">Salivary glands</tissue>
    </source>
</reference>
<name>U5EPV3_9DIPT</name>
<organism evidence="4">
    <name type="scientific">Corethrella appendiculata</name>
    <dbReference type="NCBI Taxonomy" id="1370023"/>
    <lineage>
        <taxon>Eukaryota</taxon>
        <taxon>Metazoa</taxon>
        <taxon>Ecdysozoa</taxon>
        <taxon>Arthropoda</taxon>
        <taxon>Hexapoda</taxon>
        <taxon>Insecta</taxon>
        <taxon>Pterygota</taxon>
        <taxon>Neoptera</taxon>
        <taxon>Endopterygota</taxon>
        <taxon>Diptera</taxon>
        <taxon>Nematocera</taxon>
        <taxon>Culicoidea</taxon>
        <taxon>Chaoboridae</taxon>
        <taxon>Corethrella</taxon>
    </lineage>
</organism>
<evidence type="ECO:0000313" key="4">
    <source>
        <dbReference type="EMBL" id="JAB55338.1"/>
    </source>
</evidence>
<dbReference type="SUPFAM" id="SSF57756">
    <property type="entry name" value="Retrovirus zinc finger-like domains"/>
    <property type="match status" value="1"/>
</dbReference>
<evidence type="ECO:0000256" key="2">
    <source>
        <dbReference type="SAM" id="MobiDB-lite"/>
    </source>
</evidence>